<dbReference type="AlphaFoldDB" id="A0AAU9MCK8"/>
<name>A0AAU9MCK8_9ASTR</name>
<dbReference type="FunFam" id="3.30.70.270:FF:000020">
    <property type="entry name" value="Transposon Tf2-6 polyprotein-like Protein"/>
    <property type="match status" value="1"/>
</dbReference>
<sequence>MGHIISSTGVTADPSKITSIQTWPTPASFTALRGFLGLTGYYLRFIKHYDQIAAPLTNLLKLNAFTWSQAANQSFLNLKSAMISLTTLTHPNFDDPSDITTDASSVAI</sequence>
<protein>
    <recommendedName>
        <fullName evidence="1">Reverse transcriptase/retrotransposon-derived protein RNase H-like domain-containing protein</fullName>
    </recommendedName>
</protein>
<dbReference type="InterPro" id="IPR043502">
    <property type="entry name" value="DNA/RNA_pol_sf"/>
</dbReference>
<evidence type="ECO:0000313" key="3">
    <source>
        <dbReference type="Proteomes" id="UP001157418"/>
    </source>
</evidence>
<dbReference type="EMBL" id="CAKMRJ010002223">
    <property type="protein sequence ID" value="CAH1425738.1"/>
    <property type="molecule type" value="Genomic_DNA"/>
</dbReference>
<proteinExistence type="predicted"/>
<feature type="domain" description="Reverse transcriptase/retrotransposon-derived protein RNase H-like" evidence="1">
    <location>
        <begin position="67"/>
        <end position="108"/>
    </location>
</feature>
<keyword evidence="3" id="KW-1185">Reference proteome</keyword>
<dbReference type="PANTHER" id="PTHR33064:SF37">
    <property type="entry name" value="RIBONUCLEASE H"/>
    <property type="match status" value="1"/>
</dbReference>
<dbReference type="Proteomes" id="UP001157418">
    <property type="component" value="Unassembled WGS sequence"/>
</dbReference>
<gene>
    <name evidence="2" type="ORF">LVIROSA_LOCUS12860</name>
</gene>
<dbReference type="InterPro" id="IPR043128">
    <property type="entry name" value="Rev_trsase/Diguanyl_cyclase"/>
</dbReference>
<accession>A0AAU9MCK8</accession>
<comment type="caution">
    <text evidence="2">The sequence shown here is derived from an EMBL/GenBank/DDBJ whole genome shotgun (WGS) entry which is preliminary data.</text>
</comment>
<evidence type="ECO:0000259" key="1">
    <source>
        <dbReference type="Pfam" id="PF17919"/>
    </source>
</evidence>
<reference evidence="2 3" key="1">
    <citation type="submission" date="2022-01" db="EMBL/GenBank/DDBJ databases">
        <authorList>
            <person name="Xiong W."/>
            <person name="Schranz E."/>
        </authorList>
    </citation>
    <scope>NUCLEOTIDE SEQUENCE [LARGE SCALE GENOMIC DNA]</scope>
</reference>
<dbReference type="InterPro" id="IPR041577">
    <property type="entry name" value="RT_RNaseH_2"/>
</dbReference>
<dbReference type="Gene3D" id="3.30.70.270">
    <property type="match status" value="1"/>
</dbReference>
<dbReference type="InterPro" id="IPR051320">
    <property type="entry name" value="Viral_Replic_Matur_Polypro"/>
</dbReference>
<dbReference type="Pfam" id="PF17919">
    <property type="entry name" value="RT_RNaseH_2"/>
    <property type="match status" value="1"/>
</dbReference>
<dbReference type="PANTHER" id="PTHR33064">
    <property type="entry name" value="POL PROTEIN"/>
    <property type="match status" value="1"/>
</dbReference>
<evidence type="ECO:0000313" key="2">
    <source>
        <dbReference type="EMBL" id="CAH1425738.1"/>
    </source>
</evidence>
<organism evidence="2 3">
    <name type="scientific">Lactuca virosa</name>
    <dbReference type="NCBI Taxonomy" id="75947"/>
    <lineage>
        <taxon>Eukaryota</taxon>
        <taxon>Viridiplantae</taxon>
        <taxon>Streptophyta</taxon>
        <taxon>Embryophyta</taxon>
        <taxon>Tracheophyta</taxon>
        <taxon>Spermatophyta</taxon>
        <taxon>Magnoliopsida</taxon>
        <taxon>eudicotyledons</taxon>
        <taxon>Gunneridae</taxon>
        <taxon>Pentapetalae</taxon>
        <taxon>asterids</taxon>
        <taxon>campanulids</taxon>
        <taxon>Asterales</taxon>
        <taxon>Asteraceae</taxon>
        <taxon>Cichorioideae</taxon>
        <taxon>Cichorieae</taxon>
        <taxon>Lactucinae</taxon>
        <taxon>Lactuca</taxon>
    </lineage>
</organism>
<dbReference type="SUPFAM" id="SSF56672">
    <property type="entry name" value="DNA/RNA polymerases"/>
    <property type="match status" value="1"/>
</dbReference>